<proteinExistence type="predicted"/>
<feature type="region of interest" description="Disordered" evidence="1">
    <location>
        <begin position="242"/>
        <end position="267"/>
    </location>
</feature>
<dbReference type="AlphaFoldDB" id="A0A9P6GSF0"/>
<keyword evidence="3" id="KW-1185">Reference proteome</keyword>
<feature type="compositionally biased region" description="Low complexity" evidence="1">
    <location>
        <begin position="16"/>
        <end position="27"/>
    </location>
</feature>
<feature type="compositionally biased region" description="Basic and acidic residues" evidence="1">
    <location>
        <begin position="1"/>
        <end position="10"/>
    </location>
</feature>
<protein>
    <submittedName>
        <fullName evidence="2">Uncharacterized protein</fullName>
    </submittedName>
</protein>
<name>A0A9P6GSF0_9PLEO</name>
<accession>A0A9P6GSF0</accession>
<evidence type="ECO:0000313" key="2">
    <source>
        <dbReference type="EMBL" id="KAF9740295.1"/>
    </source>
</evidence>
<sequence length="384" mass="43478">MEVRLAREQAAEAVPENVTTANTENANGYSDCLDGEREKEIELGEATNPEEEQDRSTLINLQQQYQGAQQTQEVEQSEEAEQSQAVEQRQEDQTFSIYDAIERAGIPHNPNQLEAITSCLAKLFGLGKPPNVLSPVPSHVVKKKRSRARRRSKTLHEKLHDFMQGKGTPRSLDTLQSHVKYFGRYSWKTALPNFFWYNSDKDAAYFGRLREETGLRLARSMTELHERDTLLSLFRPEVSSPTETSRVIRGSRDDAESITGDDCDSREQSGKYLRYQDALLLLLNFGTSLPTVTQYSYKNVLAEESSKAVETYNLSTPYVPGDATAGGESSGSQTPTPLGANQRRKAERRQIEELETRLRVLEVENRFLKGMHDKELLDEARVDL</sequence>
<reference evidence="2" key="1">
    <citation type="journal article" date="2020" name="Mol. Plant Microbe Interact.">
        <title>Genome Sequence of the Biocontrol Agent Coniothyrium minitans strain Conio (IMI 134523).</title>
        <authorList>
            <person name="Patel D."/>
            <person name="Shittu T.A."/>
            <person name="Baroncelli R."/>
            <person name="Muthumeenakshi S."/>
            <person name="Osborne T.H."/>
            <person name="Janganan T.K."/>
            <person name="Sreenivasaprasad S."/>
        </authorList>
    </citation>
    <scope>NUCLEOTIDE SEQUENCE</scope>
    <source>
        <strain evidence="2">Conio</strain>
    </source>
</reference>
<feature type="region of interest" description="Disordered" evidence="1">
    <location>
        <begin position="319"/>
        <end position="347"/>
    </location>
</feature>
<evidence type="ECO:0000313" key="3">
    <source>
        <dbReference type="Proteomes" id="UP000756921"/>
    </source>
</evidence>
<feature type="region of interest" description="Disordered" evidence="1">
    <location>
        <begin position="1"/>
        <end position="32"/>
    </location>
</feature>
<dbReference type="OrthoDB" id="10501672at2759"/>
<comment type="caution">
    <text evidence="2">The sequence shown here is derived from an EMBL/GenBank/DDBJ whole genome shotgun (WGS) entry which is preliminary data.</text>
</comment>
<organism evidence="2 3">
    <name type="scientific">Paraphaeosphaeria minitans</name>
    <dbReference type="NCBI Taxonomy" id="565426"/>
    <lineage>
        <taxon>Eukaryota</taxon>
        <taxon>Fungi</taxon>
        <taxon>Dikarya</taxon>
        <taxon>Ascomycota</taxon>
        <taxon>Pezizomycotina</taxon>
        <taxon>Dothideomycetes</taxon>
        <taxon>Pleosporomycetidae</taxon>
        <taxon>Pleosporales</taxon>
        <taxon>Massarineae</taxon>
        <taxon>Didymosphaeriaceae</taxon>
        <taxon>Paraphaeosphaeria</taxon>
    </lineage>
</organism>
<dbReference type="EMBL" id="WJXW01000002">
    <property type="protein sequence ID" value="KAF9740295.1"/>
    <property type="molecule type" value="Genomic_DNA"/>
</dbReference>
<feature type="region of interest" description="Disordered" evidence="1">
    <location>
        <begin position="66"/>
        <end position="91"/>
    </location>
</feature>
<dbReference type="Proteomes" id="UP000756921">
    <property type="component" value="Unassembled WGS sequence"/>
</dbReference>
<evidence type="ECO:0000256" key="1">
    <source>
        <dbReference type="SAM" id="MobiDB-lite"/>
    </source>
</evidence>
<gene>
    <name evidence="2" type="ORF">PMIN01_02930</name>
</gene>